<keyword evidence="4 7" id="KW-0812">Transmembrane</keyword>
<dbReference type="Pfam" id="PF04239">
    <property type="entry name" value="DUF421"/>
    <property type="match status" value="1"/>
</dbReference>
<organism evidence="9 10">
    <name type="scientific">Shouchella hunanensis</name>
    <dbReference type="NCBI Taxonomy" id="766894"/>
    <lineage>
        <taxon>Bacteria</taxon>
        <taxon>Bacillati</taxon>
        <taxon>Bacillota</taxon>
        <taxon>Bacilli</taxon>
        <taxon>Bacillales</taxon>
        <taxon>Bacillaceae</taxon>
        <taxon>Shouchella</taxon>
    </lineage>
</organism>
<dbReference type="InterPro" id="IPR007353">
    <property type="entry name" value="DUF421"/>
</dbReference>
<comment type="similarity">
    <text evidence="2">Belongs to the UPF0702 family.</text>
</comment>
<dbReference type="EMBL" id="CP117834">
    <property type="protein sequence ID" value="WDF05205.1"/>
    <property type="molecule type" value="Genomic_DNA"/>
</dbReference>
<keyword evidence="3" id="KW-1003">Cell membrane</keyword>
<comment type="subcellular location">
    <subcellularLocation>
        <location evidence="1">Cell membrane</location>
        <topology evidence="1">Multi-pass membrane protein</topology>
    </subcellularLocation>
</comment>
<name>A0ABY7WEW2_9BACI</name>
<dbReference type="RefSeq" id="WP_144560311.1">
    <property type="nucleotide sequence ID" value="NZ_CP117834.1"/>
</dbReference>
<evidence type="ECO:0000256" key="6">
    <source>
        <dbReference type="ARBA" id="ARBA00023136"/>
    </source>
</evidence>
<evidence type="ECO:0000256" key="2">
    <source>
        <dbReference type="ARBA" id="ARBA00006448"/>
    </source>
</evidence>
<dbReference type="PANTHER" id="PTHR34582:SF6">
    <property type="entry name" value="UPF0702 TRANSMEMBRANE PROTEIN YCAP"/>
    <property type="match status" value="1"/>
</dbReference>
<feature type="transmembrane region" description="Helical" evidence="7">
    <location>
        <begin position="75"/>
        <end position="93"/>
    </location>
</feature>
<keyword evidence="10" id="KW-1185">Reference proteome</keyword>
<feature type="transmembrane region" description="Helical" evidence="7">
    <location>
        <begin position="99"/>
        <end position="120"/>
    </location>
</feature>
<proteinExistence type="inferred from homology"/>
<dbReference type="InterPro" id="IPR023090">
    <property type="entry name" value="UPF0702_alpha/beta_dom_sf"/>
</dbReference>
<feature type="transmembrane region" description="Helical" evidence="7">
    <location>
        <begin position="45"/>
        <end position="63"/>
    </location>
</feature>
<dbReference type="Gene3D" id="3.30.240.20">
    <property type="entry name" value="bsu07140 like domains"/>
    <property type="match status" value="2"/>
</dbReference>
<sequence length="255" mass="29086">MLHSIAFFNQVAPNKRAITKPIWNNCMFLDSFAHTLNEVIGLDQLLSTLIRTVIMFIAVLIFFRLTGKKELGEVSVLDVIITLMIAELAVVLIDDPELPLYRGLAPIALLILLQRIFTYLQVKNQKFRDLVDGEPVIIIKDGQFLQENLSDQNYNIDDIMLQLRDKNIADVQEVDWAMLEASGTLSIFKKGDNTPFTLPLIMDGVLQKDHLKILNLTEEWVHQQLNKKGIVAVEHVFYCSYFNNTFAVQKKTIAP</sequence>
<reference evidence="9 10" key="1">
    <citation type="submission" date="2023-02" db="EMBL/GenBank/DDBJ databases">
        <authorList>
            <person name="Liu G."/>
        </authorList>
    </citation>
    <scope>NUCLEOTIDE SEQUENCE [LARGE SCALE GENOMIC DNA]</scope>
    <source>
        <strain evidence="9 10">DSM 23008</strain>
    </source>
</reference>
<evidence type="ECO:0000256" key="4">
    <source>
        <dbReference type="ARBA" id="ARBA00022692"/>
    </source>
</evidence>
<evidence type="ECO:0000256" key="5">
    <source>
        <dbReference type="ARBA" id="ARBA00022989"/>
    </source>
</evidence>
<keyword evidence="6 7" id="KW-0472">Membrane</keyword>
<keyword evidence="5 7" id="KW-1133">Transmembrane helix</keyword>
<protein>
    <submittedName>
        <fullName evidence="9">DUF421 domain-containing protein</fullName>
    </submittedName>
</protein>
<gene>
    <name evidence="9" type="ORF">PQ477_06980</name>
</gene>
<feature type="domain" description="YetF C-terminal" evidence="8">
    <location>
        <begin position="123"/>
        <end position="241"/>
    </location>
</feature>
<accession>A0ABY7WEW2</accession>
<evidence type="ECO:0000256" key="3">
    <source>
        <dbReference type="ARBA" id="ARBA00022475"/>
    </source>
</evidence>
<evidence type="ECO:0000256" key="7">
    <source>
        <dbReference type="SAM" id="Phobius"/>
    </source>
</evidence>
<evidence type="ECO:0000259" key="8">
    <source>
        <dbReference type="Pfam" id="PF04239"/>
    </source>
</evidence>
<dbReference type="PANTHER" id="PTHR34582">
    <property type="entry name" value="UPF0702 TRANSMEMBRANE PROTEIN YCAP"/>
    <property type="match status" value="1"/>
</dbReference>
<evidence type="ECO:0000256" key="1">
    <source>
        <dbReference type="ARBA" id="ARBA00004651"/>
    </source>
</evidence>
<evidence type="ECO:0000313" key="9">
    <source>
        <dbReference type="EMBL" id="WDF05205.1"/>
    </source>
</evidence>
<dbReference type="Proteomes" id="UP001215143">
    <property type="component" value="Chromosome"/>
</dbReference>
<evidence type="ECO:0000313" key="10">
    <source>
        <dbReference type="Proteomes" id="UP001215143"/>
    </source>
</evidence>